<evidence type="ECO:0000256" key="1">
    <source>
        <dbReference type="ARBA" id="ARBA00007251"/>
    </source>
</evidence>
<dbReference type="EnsemblProtists" id="EKX37599">
    <property type="protein sequence ID" value="EKX37599"/>
    <property type="gene ID" value="GUITHDRAFT_144876"/>
</dbReference>
<dbReference type="KEGG" id="gtt:GUITHDRAFT_144876"/>
<reference evidence="3 5" key="1">
    <citation type="journal article" date="2012" name="Nature">
        <title>Algal genomes reveal evolutionary mosaicism and the fate of nucleomorphs.</title>
        <authorList>
            <consortium name="DOE Joint Genome Institute"/>
            <person name="Curtis B.A."/>
            <person name="Tanifuji G."/>
            <person name="Burki F."/>
            <person name="Gruber A."/>
            <person name="Irimia M."/>
            <person name="Maruyama S."/>
            <person name="Arias M.C."/>
            <person name="Ball S.G."/>
            <person name="Gile G.H."/>
            <person name="Hirakawa Y."/>
            <person name="Hopkins J.F."/>
            <person name="Kuo A."/>
            <person name="Rensing S.A."/>
            <person name="Schmutz J."/>
            <person name="Symeonidi A."/>
            <person name="Elias M."/>
            <person name="Eveleigh R.J."/>
            <person name="Herman E.K."/>
            <person name="Klute M.J."/>
            <person name="Nakayama T."/>
            <person name="Obornik M."/>
            <person name="Reyes-Prieto A."/>
            <person name="Armbrust E.V."/>
            <person name="Aves S.J."/>
            <person name="Beiko R.G."/>
            <person name="Coutinho P."/>
            <person name="Dacks J.B."/>
            <person name="Durnford D.G."/>
            <person name="Fast N.M."/>
            <person name="Green B.R."/>
            <person name="Grisdale C.J."/>
            <person name="Hempel F."/>
            <person name="Henrissat B."/>
            <person name="Hoppner M.P."/>
            <person name="Ishida K."/>
            <person name="Kim E."/>
            <person name="Koreny L."/>
            <person name="Kroth P.G."/>
            <person name="Liu Y."/>
            <person name="Malik S.B."/>
            <person name="Maier U.G."/>
            <person name="McRose D."/>
            <person name="Mock T."/>
            <person name="Neilson J.A."/>
            <person name="Onodera N.T."/>
            <person name="Poole A.M."/>
            <person name="Pritham E.J."/>
            <person name="Richards T.A."/>
            <person name="Rocap G."/>
            <person name="Roy S.W."/>
            <person name="Sarai C."/>
            <person name="Schaack S."/>
            <person name="Shirato S."/>
            <person name="Slamovits C.H."/>
            <person name="Spencer D.F."/>
            <person name="Suzuki S."/>
            <person name="Worden A.Z."/>
            <person name="Zauner S."/>
            <person name="Barry K."/>
            <person name="Bell C."/>
            <person name="Bharti A.K."/>
            <person name="Crow J.A."/>
            <person name="Grimwood J."/>
            <person name="Kramer R."/>
            <person name="Lindquist E."/>
            <person name="Lucas S."/>
            <person name="Salamov A."/>
            <person name="McFadden G.I."/>
            <person name="Lane C.E."/>
            <person name="Keeling P.J."/>
            <person name="Gray M.W."/>
            <person name="Grigoriev I.V."/>
            <person name="Archibald J.M."/>
        </authorList>
    </citation>
    <scope>NUCLEOTIDE SEQUENCE</scope>
    <source>
        <strain evidence="3 5">CCMP2712</strain>
    </source>
</reference>
<dbReference type="Gene3D" id="1.20.120.420">
    <property type="entry name" value="translation initiation factor eif-2b, domain 1"/>
    <property type="match status" value="1"/>
</dbReference>
<dbReference type="PANTHER" id="PTHR43475:SF1">
    <property type="entry name" value="METHYLTHIORIBOSE-1-PHOSPHATE ISOMERASE"/>
    <property type="match status" value="1"/>
</dbReference>
<dbReference type="RefSeq" id="XP_005824579.1">
    <property type="nucleotide sequence ID" value="XM_005824522.1"/>
</dbReference>
<evidence type="ECO:0000313" key="5">
    <source>
        <dbReference type="Proteomes" id="UP000011087"/>
    </source>
</evidence>
<dbReference type="GO" id="GO:0046523">
    <property type="term" value="F:S-methyl-5-thioribose-1-phosphate isomerase activity"/>
    <property type="evidence" value="ECO:0007669"/>
    <property type="project" value="TreeGrafter"/>
</dbReference>
<dbReference type="Gene3D" id="3.40.50.10470">
    <property type="entry name" value="Translation initiation factor eif-2b, domain 2"/>
    <property type="match status" value="2"/>
</dbReference>
<dbReference type="Pfam" id="PF01008">
    <property type="entry name" value="IF-2B"/>
    <property type="match status" value="1"/>
</dbReference>
<dbReference type="STRING" id="905079.L1INX9"/>
<dbReference type="InterPro" id="IPR027363">
    <property type="entry name" value="M1Pi_N"/>
</dbReference>
<evidence type="ECO:0008006" key="6">
    <source>
        <dbReference type="Google" id="ProtNLM"/>
    </source>
</evidence>
<dbReference type="InterPro" id="IPR037171">
    <property type="entry name" value="NagB/RpiA_transferase-like"/>
</dbReference>
<gene>
    <name evidence="3" type="ORF">GUITHDRAFT_144876</name>
</gene>
<keyword evidence="5" id="KW-1185">Reference proteome</keyword>
<dbReference type="AlphaFoldDB" id="L1INX9"/>
<proteinExistence type="inferred from homology"/>
<dbReference type="HOGENOM" id="CLU_611725_0_0_1"/>
<sequence>MARGTEGTEELEAAAKELEASLVALSPPNHPSKHPLPSPAVLAAPCLSASCPAGSTPCLMGLDVRLESDAEERAWQPCRSLAQLKKAEALAEKGQAIAQRTGQWLKKRLSDRNLDRGERAELESIGRRFEAAGRRFEEVSRKIIDQRYLPHQFVIEDICNHEEMAIAIKDMHVRGAGLIGAAAGYGMFLAALKAPKTSPEEHLTFVEEAGLFLKSTRPTAVNLEFAVERQLSHMKGISDVEERVRACREMAGVIADEDAQFCSKIGQHGVTIIEEIYKKKGAPVNILTHCNAGWLAFVDVGSATAPIYEAHNRNIPIHVYVDETRPPEPTGASLTAWELSKHGVKHTIIADNSFRFVALPSSTFDWTRRDGVKEIPIESRNENEVKFIQGLHQESGKVLEVLLCPAESPAANYAFDVTPARLLSGLITERGVCRAEEQSILELFPEKK</sequence>
<dbReference type="PaxDb" id="55529-EKX37599"/>
<dbReference type="InterPro" id="IPR000649">
    <property type="entry name" value="IF-2B-related"/>
</dbReference>
<dbReference type="InterPro" id="IPR042529">
    <property type="entry name" value="IF_2B-like_C"/>
</dbReference>
<evidence type="ECO:0000313" key="4">
    <source>
        <dbReference type="EnsemblProtists" id="EKX37599"/>
    </source>
</evidence>
<evidence type="ECO:0000313" key="3">
    <source>
        <dbReference type="EMBL" id="EKX37599.1"/>
    </source>
</evidence>
<comment type="similarity">
    <text evidence="1 2">Belongs to the eIF-2B alpha/beta/delta subunits family.</text>
</comment>
<protein>
    <recommendedName>
        <fullName evidence="6">S-methyl-5-thioribose-1-phosphate isomerase</fullName>
    </recommendedName>
</protein>
<accession>L1INX9</accession>
<dbReference type="OMA" id="RLWVDET"/>
<reference evidence="5" key="2">
    <citation type="submission" date="2012-11" db="EMBL/GenBank/DDBJ databases">
        <authorList>
            <person name="Kuo A."/>
            <person name="Curtis B.A."/>
            <person name="Tanifuji G."/>
            <person name="Burki F."/>
            <person name="Gruber A."/>
            <person name="Irimia M."/>
            <person name="Maruyama S."/>
            <person name="Arias M.C."/>
            <person name="Ball S.G."/>
            <person name="Gile G.H."/>
            <person name="Hirakawa Y."/>
            <person name="Hopkins J.F."/>
            <person name="Rensing S.A."/>
            <person name="Schmutz J."/>
            <person name="Symeonidi A."/>
            <person name="Elias M."/>
            <person name="Eveleigh R.J."/>
            <person name="Herman E.K."/>
            <person name="Klute M.J."/>
            <person name="Nakayama T."/>
            <person name="Obornik M."/>
            <person name="Reyes-Prieto A."/>
            <person name="Armbrust E.V."/>
            <person name="Aves S.J."/>
            <person name="Beiko R.G."/>
            <person name="Coutinho P."/>
            <person name="Dacks J.B."/>
            <person name="Durnford D.G."/>
            <person name="Fast N.M."/>
            <person name="Green B.R."/>
            <person name="Grisdale C."/>
            <person name="Hempe F."/>
            <person name="Henrissat B."/>
            <person name="Hoppner M.P."/>
            <person name="Ishida K.-I."/>
            <person name="Kim E."/>
            <person name="Koreny L."/>
            <person name="Kroth P.G."/>
            <person name="Liu Y."/>
            <person name="Malik S.-B."/>
            <person name="Maier U.G."/>
            <person name="McRose D."/>
            <person name="Mock T."/>
            <person name="Neilson J.A."/>
            <person name="Onodera N.T."/>
            <person name="Poole A.M."/>
            <person name="Pritham E.J."/>
            <person name="Richards T.A."/>
            <person name="Rocap G."/>
            <person name="Roy S.W."/>
            <person name="Sarai C."/>
            <person name="Schaack S."/>
            <person name="Shirato S."/>
            <person name="Slamovits C.H."/>
            <person name="Spencer D.F."/>
            <person name="Suzuki S."/>
            <person name="Worden A.Z."/>
            <person name="Zauner S."/>
            <person name="Barry K."/>
            <person name="Bell C."/>
            <person name="Bharti A.K."/>
            <person name="Crow J.A."/>
            <person name="Grimwood J."/>
            <person name="Kramer R."/>
            <person name="Lindquist E."/>
            <person name="Lucas S."/>
            <person name="Salamov A."/>
            <person name="McFadden G.I."/>
            <person name="Lane C.E."/>
            <person name="Keeling P.J."/>
            <person name="Gray M.W."/>
            <person name="Grigoriev I.V."/>
            <person name="Archibald J.M."/>
        </authorList>
    </citation>
    <scope>NUCLEOTIDE SEQUENCE</scope>
    <source>
        <strain evidence="5">CCMP2712</strain>
    </source>
</reference>
<dbReference type="EMBL" id="JH993057">
    <property type="protein sequence ID" value="EKX37599.1"/>
    <property type="molecule type" value="Genomic_DNA"/>
</dbReference>
<name>L1INX9_GUITC</name>
<dbReference type="GeneID" id="17294351"/>
<dbReference type="SUPFAM" id="SSF100950">
    <property type="entry name" value="NagB/RpiA/CoA transferase-like"/>
    <property type="match status" value="1"/>
</dbReference>
<organism evidence="3">
    <name type="scientific">Guillardia theta (strain CCMP2712)</name>
    <name type="common">Cryptophyte</name>
    <dbReference type="NCBI Taxonomy" id="905079"/>
    <lineage>
        <taxon>Eukaryota</taxon>
        <taxon>Cryptophyceae</taxon>
        <taxon>Pyrenomonadales</taxon>
        <taxon>Geminigeraceae</taxon>
        <taxon>Guillardia</taxon>
    </lineage>
</organism>
<dbReference type="PANTHER" id="PTHR43475">
    <property type="entry name" value="METHYLTHIORIBOSE-1-PHOSPHATE ISOMERASE"/>
    <property type="match status" value="1"/>
</dbReference>
<dbReference type="Proteomes" id="UP000011087">
    <property type="component" value="Unassembled WGS sequence"/>
</dbReference>
<evidence type="ECO:0000256" key="2">
    <source>
        <dbReference type="RuleBase" id="RU003814"/>
    </source>
</evidence>
<dbReference type="eggNOG" id="KOG1468">
    <property type="taxonomic scope" value="Eukaryota"/>
</dbReference>
<dbReference type="GO" id="GO:0019509">
    <property type="term" value="P:L-methionine salvage from methylthioadenosine"/>
    <property type="evidence" value="ECO:0007669"/>
    <property type="project" value="TreeGrafter"/>
</dbReference>
<dbReference type="OrthoDB" id="2461at2759"/>
<reference evidence="4" key="3">
    <citation type="submission" date="2016-03" db="UniProtKB">
        <authorList>
            <consortium name="EnsemblProtists"/>
        </authorList>
    </citation>
    <scope>IDENTIFICATION</scope>
</reference>